<dbReference type="PANTHER" id="PTHR42760:SF133">
    <property type="entry name" value="3-OXOACYL-[ACYL-CARRIER-PROTEIN] REDUCTASE"/>
    <property type="match status" value="1"/>
</dbReference>
<keyword evidence="3" id="KW-0560">Oxidoreductase</keyword>
<dbReference type="InterPro" id="IPR057326">
    <property type="entry name" value="KR_dom"/>
</dbReference>
<organism evidence="9 10">
    <name type="scientific">Merluccius polli</name>
    <name type="common">Benguela hake</name>
    <name type="synonym">Merluccius cadenati</name>
    <dbReference type="NCBI Taxonomy" id="89951"/>
    <lineage>
        <taxon>Eukaryota</taxon>
        <taxon>Metazoa</taxon>
        <taxon>Chordata</taxon>
        <taxon>Craniata</taxon>
        <taxon>Vertebrata</taxon>
        <taxon>Euteleostomi</taxon>
        <taxon>Actinopterygii</taxon>
        <taxon>Neopterygii</taxon>
        <taxon>Teleostei</taxon>
        <taxon>Neoteleostei</taxon>
        <taxon>Acanthomorphata</taxon>
        <taxon>Zeiogadaria</taxon>
        <taxon>Gadariae</taxon>
        <taxon>Gadiformes</taxon>
        <taxon>Gadoidei</taxon>
        <taxon>Merlucciidae</taxon>
        <taxon>Merluccius</taxon>
    </lineage>
</organism>
<dbReference type="InterPro" id="IPR020904">
    <property type="entry name" value="Sc_DH/Rdtase_CS"/>
</dbReference>
<dbReference type="EMBL" id="JAOPHQ010002029">
    <property type="protein sequence ID" value="KAK0148410.1"/>
    <property type="molecule type" value="Genomic_DNA"/>
</dbReference>
<evidence type="ECO:0000256" key="2">
    <source>
        <dbReference type="ARBA" id="ARBA00006484"/>
    </source>
</evidence>
<dbReference type="PRINTS" id="PR00081">
    <property type="entry name" value="GDHRDH"/>
</dbReference>
<evidence type="ECO:0000256" key="6">
    <source>
        <dbReference type="ARBA" id="ARBA00041707"/>
    </source>
</evidence>
<sequence length="259" mass="27048">MSRLAVVTGGSRGIGRAVAQLLASRGCRVAVVSRDLEAALAAVASLDGGRGSVVIHVYSIQMYNSVLNPGDHVALRCDVSQEQDVRTTFETIQKTCGKISYLVNSAGINRDGLLLRQKASDMRSLLGVNLLGSMLTCRAALPGMMHNPGAAVLNMGSVVGMKGRAGQSVYSASKAGLEGFTHSLAKEVASRGVRVNMLIPGFIRTDMTTGLQESASLLPIPLGRVGEVEEVAQAAVFLLLSPYVTGHALLVDGGVSLNM</sequence>
<name>A0AA47MYE1_MERPO</name>
<dbReference type="FunFam" id="3.40.50.720:FF:000173">
    <property type="entry name" value="3-oxoacyl-[acyl-carrier protein] reductase"/>
    <property type="match status" value="1"/>
</dbReference>
<comment type="similarity">
    <text evidence="2 7">Belongs to the short-chain dehydrogenases/reductases (SDR) family.</text>
</comment>
<dbReference type="GO" id="GO:0016616">
    <property type="term" value="F:oxidoreductase activity, acting on the CH-OH group of donors, NAD or NADP as acceptor"/>
    <property type="evidence" value="ECO:0007669"/>
    <property type="project" value="TreeGrafter"/>
</dbReference>
<evidence type="ECO:0000259" key="8">
    <source>
        <dbReference type="SMART" id="SM00822"/>
    </source>
</evidence>
<dbReference type="AlphaFoldDB" id="A0AA47MYE1"/>
<dbReference type="GO" id="GO:0048038">
    <property type="term" value="F:quinone binding"/>
    <property type="evidence" value="ECO:0007669"/>
    <property type="project" value="TreeGrafter"/>
</dbReference>
<dbReference type="PRINTS" id="PR00080">
    <property type="entry name" value="SDRFAMILY"/>
</dbReference>
<evidence type="ECO:0000313" key="9">
    <source>
        <dbReference type="EMBL" id="KAK0148410.1"/>
    </source>
</evidence>
<keyword evidence="4" id="KW-0443">Lipid metabolism</keyword>
<keyword evidence="4" id="KW-0276">Fatty acid metabolism</keyword>
<dbReference type="PROSITE" id="PS00061">
    <property type="entry name" value="ADH_SHORT"/>
    <property type="match status" value="1"/>
</dbReference>
<dbReference type="Proteomes" id="UP001174136">
    <property type="component" value="Unassembled WGS sequence"/>
</dbReference>
<dbReference type="SUPFAM" id="SSF51735">
    <property type="entry name" value="NAD(P)-binding Rossmann-fold domains"/>
    <property type="match status" value="1"/>
</dbReference>
<evidence type="ECO:0000313" key="10">
    <source>
        <dbReference type="Proteomes" id="UP001174136"/>
    </source>
</evidence>
<dbReference type="PANTHER" id="PTHR42760">
    <property type="entry name" value="SHORT-CHAIN DEHYDROGENASES/REDUCTASES FAMILY MEMBER"/>
    <property type="match status" value="1"/>
</dbReference>
<comment type="caution">
    <text evidence="9">The sequence shown here is derived from an EMBL/GenBank/DDBJ whole genome shotgun (WGS) entry which is preliminary data.</text>
</comment>
<comment type="pathway">
    <text evidence="1">Lipid metabolism; fatty acid biosynthesis.</text>
</comment>
<reference evidence="9" key="1">
    <citation type="journal article" date="2023" name="Front. Mar. Sci.">
        <title>A new Merluccius polli reference genome to investigate the effects of global change in West African waters.</title>
        <authorList>
            <person name="Mateo J.L."/>
            <person name="Blanco-Fernandez C."/>
            <person name="Garcia-Vazquez E."/>
            <person name="Machado-Schiaffino G."/>
        </authorList>
    </citation>
    <scope>NUCLEOTIDE SEQUENCE</scope>
    <source>
        <strain evidence="9">C29</strain>
        <tissue evidence="9">Fin</tissue>
    </source>
</reference>
<evidence type="ECO:0000256" key="3">
    <source>
        <dbReference type="ARBA" id="ARBA00023002"/>
    </source>
</evidence>
<keyword evidence="10" id="KW-1185">Reference proteome</keyword>
<protein>
    <recommendedName>
        <fullName evidence="6">3-ketoacyl-[acyl-carrier-protein] reductase beta subunit</fullName>
    </recommendedName>
    <alternativeName>
        <fullName evidence="5">Quinone reductase CBR4</fullName>
    </alternativeName>
</protein>
<evidence type="ECO:0000256" key="5">
    <source>
        <dbReference type="ARBA" id="ARBA00041580"/>
    </source>
</evidence>
<dbReference type="InterPro" id="IPR002347">
    <property type="entry name" value="SDR_fam"/>
</dbReference>
<evidence type="ECO:0000256" key="1">
    <source>
        <dbReference type="ARBA" id="ARBA00005194"/>
    </source>
</evidence>
<dbReference type="InterPro" id="IPR036291">
    <property type="entry name" value="NAD(P)-bd_dom_sf"/>
</dbReference>
<dbReference type="GO" id="GO:0006633">
    <property type="term" value="P:fatty acid biosynthetic process"/>
    <property type="evidence" value="ECO:0007669"/>
    <property type="project" value="UniProtKB-KW"/>
</dbReference>
<feature type="domain" description="Ketoreductase" evidence="8">
    <location>
        <begin position="3"/>
        <end position="202"/>
    </location>
</feature>
<dbReference type="Pfam" id="PF00106">
    <property type="entry name" value="adh_short"/>
    <property type="match status" value="1"/>
</dbReference>
<evidence type="ECO:0000256" key="4">
    <source>
        <dbReference type="ARBA" id="ARBA00023160"/>
    </source>
</evidence>
<proteinExistence type="inferred from homology"/>
<dbReference type="SMART" id="SM00822">
    <property type="entry name" value="PKS_KR"/>
    <property type="match status" value="1"/>
</dbReference>
<dbReference type="Pfam" id="PF13561">
    <property type="entry name" value="adh_short_C2"/>
    <property type="match status" value="1"/>
</dbReference>
<accession>A0AA47MYE1</accession>
<dbReference type="Gene3D" id="3.40.50.720">
    <property type="entry name" value="NAD(P)-binding Rossmann-like Domain"/>
    <property type="match status" value="1"/>
</dbReference>
<evidence type="ECO:0000256" key="7">
    <source>
        <dbReference type="RuleBase" id="RU000363"/>
    </source>
</evidence>
<keyword evidence="4" id="KW-0444">Lipid biosynthesis</keyword>
<keyword evidence="4" id="KW-0275">Fatty acid biosynthesis</keyword>
<gene>
    <name evidence="9" type="primary">cbr4</name>
    <name evidence="9" type="ORF">N1851_011263</name>
</gene>